<dbReference type="InterPro" id="IPR038745">
    <property type="entry name" value="AT4G37440-like"/>
</dbReference>
<name>A0AAQ3WR68_PASNO</name>
<feature type="compositionally biased region" description="Polar residues" evidence="2">
    <location>
        <begin position="534"/>
        <end position="550"/>
    </location>
</feature>
<protein>
    <submittedName>
        <fullName evidence="3">Uncharacterized protein</fullName>
    </submittedName>
</protein>
<dbReference type="AlphaFoldDB" id="A0AAQ3WR68"/>
<dbReference type="PANTHER" id="PTHR34057:SF15">
    <property type="entry name" value="CALMODULIN-BINDING DOMAIN-CONTAINING PROTEIN"/>
    <property type="match status" value="1"/>
</dbReference>
<evidence type="ECO:0000256" key="1">
    <source>
        <dbReference type="SAM" id="Coils"/>
    </source>
</evidence>
<reference evidence="3 4" key="1">
    <citation type="submission" date="2024-02" db="EMBL/GenBank/DDBJ databases">
        <title>High-quality chromosome-scale genome assembly of Pensacola bahiagrass (Paspalum notatum Flugge var. saurae).</title>
        <authorList>
            <person name="Vega J.M."/>
            <person name="Podio M."/>
            <person name="Orjuela J."/>
            <person name="Siena L.A."/>
            <person name="Pessino S.C."/>
            <person name="Combes M.C."/>
            <person name="Mariac C."/>
            <person name="Albertini E."/>
            <person name="Pupilli F."/>
            <person name="Ortiz J.P.A."/>
            <person name="Leblanc O."/>
        </authorList>
    </citation>
    <scope>NUCLEOTIDE SEQUENCE [LARGE SCALE GENOMIC DNA]</scope>
    <source>
        <strain evidence="3">R1</strain>
        <tissue evidence="3">Leaf</tissue>
    </source>
</reference>
<sequence>MHSRRAMAPAPAAAPSPAPTQAMDVEDEGTSGGAMNQNGTVVVKSEAVCTDSGPHVVSPRLVKYEGGDTTECSSSFGDTFSGFGDEADDGEPEVNSGMYAHDNGGGPSKTPRRKKVTDEWKNSVGPIMWRCQWLELRMKELSSQVSKYDRELARIKKEKEIQQAVSKENVSMPESMQIHKDHGNRIMKRRKRNKHEENVDTSLYINKHQILSYYHGKQNKGAETDGLLIDDECGNTVDGSIRGGLDTVTLLDSEDCDDILSSIDEAQSQVHLLQDRLRKARSEGEKLAFSEDNTYVRVARKRQHTQKRSFSYTKSRHTKPQKKKNLNILLKDDDDSALDGRSTLPDRETDAHMEGADGNAEEISGECNNSRDKAVTVDPLFGIDNFKPNGHSGDFFTELSYLQPGRKLIYGAWLGLKSIDDVLIDNKAASEACKEFDNAEHLPSGSSFKGQNISAPAELNISSPVQVGDTCAPQKVDTTCSPVEVDSTSAPAVEQESFLEKSPSNKPVTPGNKQELKPNKRKRCSFFTRRQRKVASQTPAANEETGSTPSAAAKEETGSTPSAAMGPSARKRKSGNEPETENLSSAAEQQETQTESSPSKLRVEKVVLVAVNSRRSQRVRKPKVFDE</sequence>
<feature type="compositionally biased region" description="Basic residues" evidence="2">
    <location>
        <begin position="314"/>
        <end position="323"/>
    </location>
</feature>
<evidence type="ECO:0000313" key="3">
    <source>
        <dbReference type="EMBL" id="WVZ71353.1"/>
    </source>
</evidence>
<feature type="compositionally biased region" description="Basic and acidic residues" evidence="2">
    <location>
        <begin position="344"/>
        <end position="353"/>
    </location>
</feature>
<feature type="compositionally biased region" description="Polar residues" evidence="2">
    <location>
        <begin position="581"/>
        <end position="599"/>
    </location>
</feature>
<gene>
    <name evidence="3" type="ORF">U9M48_019946</name>
</gene>
<dbReference type="Proteomes" id="UP001341281">
    <property type="component" value="Chromosome 04"/>
</dbReference>
<feature type="region of interest" description="Disordered" evidence="2">
    <location>
        <begin position="84"/>
        <end position="118"/>
    </location>
</feature>
<feature type="region of interest" description="Disordered" evidence="2">
    <location>
        <begin position="1"/>
        <end position="38"/>
    </location>
</feature>
<dbReference type="EMBL" id="CP144748">
    <property type="protein sequence ID" value="WVZ71353.1"/>
    <property type="molecule type" value="Genomic_DNA"/>
</dbReference>
<feature type="region of interest" description="Disordered" evidence="2">
    <location>
        <begin position="334"/>
        <end position="353"/>
    </location>
</feature>
<accession>A0AAQ3WR68</accession>
<dbReference type="PANTHER" id="PTHR34057">
    <property type="entry name" value="ELONGATION FACTOR"/>
    <property type="match status" value="1"/>
</dbReference>
<organism evidence="3 4">
    <name type="scientific">Paspalum notatum var. saurae</name>
    <dbReference type="NCBI Taxonomy" id="547442"/>
    <lineage>
        <taxon>Eukaryota</taxon>
        <taxon>Viridiplantae</taxon>
        <taxon>Streptophyta</taxon>
        <taxon>Embryophyta</taxon>
        <taxon>Tracheophyta</taxon>
        <taxon>Spermatophyta</taxon>
        <taxon>Magnoliopsida</taxon>
        <taxon>Liliopsida</taxon>
        <taxon>Poales</taxon>
        <taxon>Poaceae</taxon>
        <taxon>PACMAD clade</taxon>
        <taxon>Panicoideae</taxon>
        <taxon>Andropogonodae</taxon>
        <taxon>Paspaleae</taxon>
        <taxon>Paspalinae</taxon>
        <taxon>Paspalum</taxon>
    </lineage>
</organism>
<evidence type="ECO:0000256" key="2">
    <source>
        <dbReference type="SAM" id="MobiDB-lite"/>
    </source>
</evidence>
<feature type="compositionally biased region" description="Polar residues" evidence="2">
    <location>
        <begin position="476"/>
        <end position="490"/>
    </location>
</feature>
<keyword evidence="4" id="KW-1185">Reference proteome</keyword>
<feature type="coiled-coil region" evidence="1">
    <location>
        <begin position="131"/>
        <end position="158"/>
    </location>
</feature>
<proteinExistence type="predicted"/>
<feature type="region of interest" description="Disordered" evidence="2">
    <location>
        <begin position="475"/>
        <end position="604"/>
    </location>
</feature>
<evidence type="ECO:0000313" key="4">
    <source>
        <dbReference type="Proteomes" id="UP001341281"/>
    </source>
</evidence>
<feature type="region of interest" description="Disordered" evidence="2">
    <location>
        <begin position="301"/>
        <end position="323"/>
    </location>
</feature>
<feature type="compositionally biased region" description="Basic residues" evidence="2">
    <location>
        <begin position="519"/>
        <end position="533"/>
    </location>
</feature>
<keyword evidence="1" id="KW-0175">Coiled coil</keyword>
<dbReference type="CDD" id="cd11650">
    <property type="entry name" value="AT4G37440_like"/>
    <property type="match status" value="1"/>
</dbReference>
<feature type="compositionally biased region" description="Low complexity" evidence="2">
    <location>
        <begin position="1"/>
        <end position="11"/>
    </location>
</feature>